<evidence type="ECO:0000313" key="2">
    <source>
        <dbReference type="EMBL" id="KAK7602155.1"/>
    </source>
</evidence>
<sequence>MSVKKEQTEEVKQTNWNQLSEQLSASKGKRIFQKTKNDSNGKGISCVAPIAVFDQTPPSTREVFIIEDKTPPTEAIDDLEMEEAEPDDE</sequence>
<feature type="compositionally biased region" description="Acidic residues" evidence="1">
    <location>
        <begin position="75"/>
        <end position="89"/>
    </location>
</feature>
<dbReference type="Proteomes" id="UP001367676">
    <property type="component" value="Unassembled WGS sequence"/>
</dbReference>
<evidence type="ECO:0000256" key="1">
    <source>
        <dbReference type="SAM" id="MobiDB-lite"/>
    </source>
</evidence>
<name>A0AAN9TST7_9HEMI</name>
<proteinExistence type="predicted"/>
<organism evidence="2 3">
    <name type="scientific">Parthenolecanium corni</name>
    <dbReference type="NCBI Taxonomy" id="536013"/>
    <lineage>
        <taxon>Eukaryota</taxon>
        <taxon>Metazoa</taxon>
        <taxon>Ecdysozoa</taxon>
        <taxon>Arthropoda</taxon>
        <taxon>Hexapoda</taxon>
        <taxon>Insecta</taxon>
        <taxon>Pterygota</taxon>
        <taxon>Neoptera</taxon>
        <taxon>Paraneoptera</taxon>
        <taxon>Hemiptera</taxon>
        <taxon>Sternorrhyncha</taxon>
        <taxon>Coccoidea</taxon>
        <taxon>Coccidae</taxon>
        <taxon>Parthenolecanium</taxon>
    </lineage>
</organism>
<dbReference type="AlphaFoldDB" id="A0AAN9TST7"/>
<dbReference type="EMBL" id="JBBCAQ010000010">
    <property type="protein sequence ID" value="KAK7602155.1"/>
    <property type="molecule type" value="Genomic_DNA"/>
</dbReference>
<gene>
    <name evidence="2" type="ORF">V9T40_009596</name>
</gene>
<comment type="caution">
    <text evidence="2">The sequence shown here is derived from an EMBL/GenBank/DDBJ whole genome shotgun (WGS) entry which is preliminary data.</text>
</comment>
<evidence type="ECO:0000313" key="3">
    <source>
        <dbReference type="Proteomes" id="UP001367676"/>
    </source>
</evidence>
<accession>A0AAN9TST7</accession>
<feature type="region of interest" description="Disordered" evidence="1">
    <location>
        <begin position="70"/>
        <end position="89"/>
    </location>
</feature>
<protein>
    <submittedName>
        <fullName evidence="2">Uncharacterized protein</fullName>
    </submittedName>
</protein>
<keyword evidence="3" id="KW-1185">Reference proteome</keyword>
<reference evidence="2 3" key="1">
    <citation type="submission" date="2024-03" db="EMBL/GenBank/DDBJ databases">
        <title>Adaptation during the transition from Ophiocordyceps entomopathogen to insect associate is accompanied by gene loss and intensified selection.</title>
        <authorList>
            <person name="Ward C.M."/>
            <person name="Onetto C.A."/>
            <person name="Borneman A.R."/>
        </authorList>
    </citation>
    <scope>NUCLEOTIDE SEQUENCE [LARGE SCALE GENOMIC DNA]</scope>
    <source>
        <strain evidence="2">AWRI1</strain>
        <tissue evidence="2">Single Adult Female</tissue>
    </source>
</reference>